<dbReference type="Gene3D" id="3.40.50.720">
    <property type="entry name" value="NAD(P)-binding Rossmann-like Domain"/>
    <property type="match status" value="2"/>
</dbReference>
<dbReference type="CDD" id="cd12188">
    <property type="entry name" value="SDH"/>
    <property type="match status" value="1"/>
</dbReference>
<evidence type="ECO:0000259" key="18">
    <source>
        <dbReference type="SMART" id="SM01003"/>
    </source>
</evidence>
<dbReference type="PIRSF" id="PIRSF018250">
    <property type="entry name" value="Saccharopine_DH_Lys"/>
    <property type="match status" value="1"/>
</dbReference>
<dbReference type="InterPro" id="IPR051168">
    <property type="entry name" value="AASS"/>
</dbReference>
<evidence type="ECO:0000313" key="19">
    <source>
        <dbReference type="EMBL" id="EJT99872.1"/>
    </source>
</evidence>
<evidence type="ECO:0000256" key="6">
    <source>
        <dbReference type="ARBA" id="ARBA00022605"/>
    </source>
</evidence>
<feature type="binding site" evidence="15">
    <location>
        <position position="217"/>
    </location>
    <ligand>
        <name>NAD(+)</name>
        <dbReference type="ChEBI" id="CHEBI:57540"/>
    </ligand>
</feature>
<evidence type="ECO:0000259" key="17">
    <source>
        <dbReference type="SMART" id="SM01002"/>
    </source>
</evidence>
<dbReference type="PANTHER" id="PTHR11133">
    <property type="entry name" value="SACCHAROPINE DEHYDROGENASE"/>
    <property type="match status" value="1"/>
</dbReference>
<dbReference type="FunFam" id="3.40.50.720:FF:000217">
    <property type="entry name" value="Saccharopine dehydrogenase [NAD(+), L-lysine-forming]"/>
    <property type="match status" value="1"/>
</dbReference>
<keyword evidence="10" id="KW-1015">Disulfide bond</keyword>
<dbReference type="HOGENOM" id="CLU_063085_0_0_1"/>
<dbReference type="InterPro" id="IPR007886">
    <property type="entry name" value="AlaDH/PNT_N"/>
</dbReference>
<feature type="binding site" evidence="15">
    <location>
        <position position="221"/>
    </location>
    <ligand>
        <name>NAD(+)</name>
        <dbReference type="ChEBI" id="CHEBI:57540"/>
    </ligand>
</feature>
<reference evidence="19 20" key="1">
    <citation type="journal article" date="2012" name="Science">
        <title>The Paleozoic origin of enzymatic lignin decomposition reconstructed from 31 fungal genomes.</title>
        <authorList>
            <person name="Floudas D."/>
            <person name="Binder M."/>
            <person name="Riley R."/>
            <person name="Barry K."/>
            <person name="Blanchette R.A."/>
            <person name="Henrissat B."/>
            <person name="Martinez A.T."/>
            <person name="Otillar R."/>
            <person name="Spatafora J.W."/>
            <person name="Yadav J.S."/>
            <person name="Aerts A."/>
            <person name="Benoit I."/>
            <person name="Boyd A."/>
            <person name="Carlson A."/>
            <person name="Copeland A."/>
            <person name="Coutinho P.M."/>
            <person name="de Vries R.P."/>
            <person name="Ferreira P."/>
            <person name="Findley K."/>
            <person name="Foster B."/>
            <person name="Gaskell J."/>
            <person name="Glotzer D."/>
            <person name="Gorecki P."/>
            <person name="Heitman J."/>
            <person name="Hesse C."/>
            <person name="Hori C."/>
            <person name="Igarashi K."/>
            <person name="Jurgens J.A."/>
            <person name="Kallen N."/>
            <person name="Kersten P."/>
            <person name="Kohler A."/>
            <person name="Kuees U."/>
            <person name="Kumar T.K.A."/>
            <person name="Kuo A."/>
            <person name="LaButti K."/>
            <person name="Larrondo L.F."/>
            <person name="Lindquist E."/>
            <person name="Ling A."/>
            <person name="Lombard V."/>
            <person name="Lucas S."/>
            <person name="Lundell T."/>
            <person name="Martin R."/>
            <person name="McLaughlin D.J."/>
            <person name="Morgenstern I."/>
            <person name="Morin E."/>
            <person name="Murat C."/>
            <person name="Nagy L.G."/>
            <person name="Nolan M."/>
            <person name="Ohm R.A."/>
            <person name="Patyshakuliyeva A."/>
            <person name="Rokas A."/>
            <person name="Ruiz-Duenas F.J."/>
            <person name="Sabat G."/>
            <person name="Salamov A."/>
            <person name="Samejima M."/>
            <person name="Schmutz J."/>
            <person name="Slot J.C."/>
            <person name="St John F."/>
            <person name="Stenlid J."/>
            <person name="Sun H."/>
            <person name="Sun S."/>
            <person name="Syed K."/>
            <person name="Tsang A."/>
            <person name="Wiebenga A."/>
            <person name="Young D."/>
            <person name="Pisabarro A."/>
            <person name="Eastwood D.C."/>
            <person name="Martin F."/>
            <person name="Cullen D."/>
            <person name="Grigoriev I.V."/>
            <person name="Hibbett D.S."/>
        </authorList>
    </citation>
    <scope>NUCLEOTIDE SEQUENCE [LARGE SCALE GENOMIC DNA]</scope>
    <source>
        <strain evidence="19 20">DJM-731 SS1</strain>
    </source>
</reference>
<keyword evidence="9 13" id="KW-0457">Lysine biosynthesis</keyword>
<dbReference type="UniPathway" id="UPA00033">
    <property type="reaction ID" value="UER00034"/>
</dbReference>
<evidence type="ECO:0000256" key="7">
    <source>
        <dbReference type="ARBA" id="ARBA00023002"/>
    </source>
</evidence>
<feature type="active site" description="Proton acceptor" evidence="14">
    <location>
        <position position="80"/>
    </location>
</feature>
<feature type="disulfide bond" evidence="16">
    <location>
        <begin position="195"/>
        <end position="239"/>
    </location>
</feature>
<evidence type="ECO:0000256" key="13">
    <source>
        <dbReference type="PIRNR" id="PIRNR018250"/>
    </source>
</evidence>
<organism evidence="19 20">
    <name type="scientific">Dacryopinax primogenitus (strain DJM 731)</name>
    <name type="common">Brown rot fungus</name>
    <dbReference type="NCBI Taxonomy" id="1858805"/>
    <lineage>
        <taxon>Eukaryota</taxon>
        <taxon>Fungi</taxon>
        <taxon>Dikarya</taxon>
        <taxon>Basidiomycota</taxon>
        <taxon>Agaricomycotina</taxon>
        <taxon>Dacrymycetes</taxon>
        <taxon>Dacrymycetales</taxon>
        <taxon>Dacrymycetaceae</taxon>
        <taxon>Dacryopinax</taxon>
    </lineage>
</organism>
<dbReference type="RefSeq" id="XP_040626770.1">
    <property type="nucleotide sequence ID" value="XM_040773237.1"/>
</dbReference>
<dbReference type="SMART" id="SM01003">
    <property type="entry name" value="AlaDh_PNT_N"/>
    <property type="match status" value="1"/>
</dbReference>
<feature type="active site" description="Proton donor" evidence="14">
    <location>
        <position position="98"/>
    </location>
</feature>
<keyword evidence="20" id="KW-1185">Reference proteome</keyword>
<evidence type="ECO:0000256" key="12">
    <source>
        <dbReference type="ARBA" id="ARBA00047860"/>
    </source>
</evidence>
<feature type="domain" description="Alanine dehydrogenase/pyridine nucleotide transhydrogenase NAD(H)-binding" evidence="17">
    <location>
        <begin position="169"/>
        <end position="310"/>
    </location>
</feature>
<protein>
    <recommendedName>
        <fullName evidence="5 13">Saccharopine dehydrogenase [NAD(+), L-lysine-forming]</fullName>
        <shortName evidence="13">SDH</shortName>
        <ecNumber evidence="4 13">1.5.1.7</ecNumber>
    </recommendedName>
    <alternativeName>
        <fullName evidence="11 13">Lysine--2-oxoglutarate reductase</fullName>
    </alternativeName>
</protein>
<dbReference type="PANTHER" id="PTHR11133:SF23">
    <property type="entry name" value="SACCHAROPINE DEHYDROGENASE [NAD(+), L-LYSINE-FORMING]"/>
    <property type="match status" value="1"/>
</dbReference>
<feature type="domain" description="Alanine dehydrogenase/pyridine nucleotide transhydrogenase N-terminal" evidence="18">
    <location>
        <begin position="10"/>
        <end position="144"/>
    </location>
</feature>
<dbReference type="SUPFAM" id="SSF51735">
    <property type="entry name" value="NAD(P)-binding Rossmann-fold domains"/>
    <property type="match status" value="1"/>
</dbReference>
<evidence type="ECO:0000256" key="15">
    <source>
        <dbReference type="PIRSR" id="PIRSR018250-3"/>
    </source>
</evidence>
<dbReference type="OMA" id="YFFFSHT"/>
<evidence type="ECO:0000256" key="3">
    <source>
        <dbReference type="ARBA" id="ARBA00011245"/>
    </source>
</evidence>
<gene>
    <name evidence="19" type="ORF">DACRYDRAFT_23436</name>
</gene>
<feature type="binding site" evidence="15">
    <location>
        <position position="270"/>
    </location>
    <ligand>
        <name>NAD(+)</name>
        <dbReference type="ChEBI" id="CHEBI:57540"/>
    </ligand>
</feature>
<feature type="binding site" evidence="15">
    <location>
        <position position="241"/>
    </location>
    <ligand>
        <name>NAD(+)</name>
        <dbReference type="ChEBI" id="CHEBI:57540"/>
    </ligand>
</feature>
<evidence type="ECO:0000256" key="14">
    <source>
        <dbReference type="PIRSR" id="PIRSR018250-1"/>
    </source>
</evidence>
<dbReference type="AlphaFoldDB" id="M5G7X7"/>
<dbReference type="GeneID" id="63688299"/>
<dbReference type="InterPro" id="IPR036291">
    <property type="entry name" value="NAD(P)-bd_dom_sf"/>
</dbReference>
<dbReference type="GO" id="GO:0019878">
    <property type="term" value="P:lysine biosynthetic process via aminoadipic acid"/>
    <property type="evidence" value="ECO:0007669"/>
    <property type="project" value="UniProtKB-UniPathway"/>
</dbReference>
<dbReference type="GO" id="GO:0004754">
    <property type="term" value="F:saccharopine dehydrogenase (NAD+, L-lysine-forming) activity"/>
    <property type="evidence" value="ECO:0007669"/>
    <property type="project" value="UniProtKB-EC"/>
</dbReference>
<feature type="binding site" evidence="15">
    <location>
        <begin position="193"/>
        <end position="194"/>
    </location>
    <ligand>
        <name>NAD(+)</name>
        <dbReference type="ChEBI" id="CHEBI:57540"/>
    </ligand>
</feature>
<evidence type="ECO:0000256" key="8">
    <source>
        <dbReference type="ARBA" id="ARBA00023027"/>
    </source>
</evidence>
<dbReference type="STRING" id="1858805.M5G7X7"/>
<dbReference type="Proteomes" id="UP000030653">
    <property type="component" value="Unassembled WGS sequence"/>
</dbReference>
<feature type="binding site" evidence="15">
    <location>
        <position position="132"/>
    </location>
    <ligand>
        <name>NAD(+)</name>
        <dbReference type="ChEBI" id="CHEBI:57540"/>
    </ligand>
</feature>
<dbReference type="EC" id="1.5.1.7" evidence="4 13"/>
<evidence type="ECO:0000256" key="10">
    <source>
        <dbReference type="ARBA" id="ARBA00023157"/>
    </source>
</evidence>
<evidence type="ECO:0000256" key="1">
    <source>
        <dbReference type="ARBA" id="ARBA00004884"/>
    </source>
</evidence>
<comment type="subunit">
    <text evidence="3">Monomer.</text>
</comment>
<evidence type="ECO:0000256" key="5">
    <source>
        <dbReference type="ARBA" id="ARBA00021221"/>
    </source>
</evidence>
<sequence>MSPQSRQPLWLRCETKPFERRAALTPSTARELIKDGFTITVERDPQRIFDDEEYETVGCTLAKHSSWPEAPVDTPIIGLKELPISTMPLKHTHIQFAHCYKHQGGWREVLMRFHKGKGMLYDLEFLQDENGRRVAAFGYHAGFAGAAVGVFSWSKQGRIHNLEPYETEAEMITAVKNAIAGNPPRVMVMGALGRCGRGAVDLFKAVGIPDGNILKWDIAETAKGGPFDEILDVDIFVNCIYLSSKIPAFITADQISAAGPNRRLACVVDVSCDTTNPNNPLPVYSVNTNFRDPILLVPMGEGNPPLQVCSIDHLPTLLPREASEQFSRDLLPSLKQLPTKSEAKIWKEAEVLYRRKVAEALSQE</sequence>
<dbReference type="InterPro" id="IPR027281">
    <property type="entry name" value="Lys1"/>
</dbReference>
<evidence type="ECO:0000256" key="11">
    <source>
        <dbReference type="ARBA" id="ARBA00033228"/>
    </source>
</evidence>
<dbReference type="Pfam" id="PF05222">
    <property type="entry name" value="AlaDh_PNT_N"/>
    <property type="match status" value="1"/>
</dbReference>
<name>M5G7X7_DACPD</name>
<comment type="catalytic activity">
    <reaction evidence="12 13">
        <text>L-saccharopine + NAD(+) + H2O = L-lysine + 2-oxoglutarate + NADH + H(+)</text>
        <dbReference type="Rhea" id="RHEA:12440"/>
        <dbReference type="ChEBI" id="CHEBI:15377"/>
        <dbReference type="ChEBI" id="CHEBI:15378"/>
        <dbReference type="ChEBI" id="CHEBI:16810"/>
        <dbReference type="ChEBI" id="CHEBI:32551"/>
        <dbReference type="ChEBI" id="CHEBI:57540"/>
        <dbReference type="ChEBI" id="CHEBI:57945"/>
        <dbReference type="ChEBI" id="CHEBI:57951"/>
        <dbReference type="EC" id="1.5.1.7"/>
    </reaction>
</comment>
<proteinExistence type="inferred from homology"/>
<dbReference type="EMBL" id="JH795868">
    <property type="protein sequence ID" value="EJT99872.1"/>
    <property type="molecule type" value="Genomic_DNA"/>
</dbReference>
<dbReference type="OrthoDB" id="265306at2759"/>
<evidence type="ECO:0000256" key="2">
    <source>
        <dbReference type="ARBA" id="ARBA00005689"/>
    </source>
</evidence>
<comment type="similarity">
    <text evidence="2 13">Belongs to the AlaDH/PNT family.</text>
</comment>
<accession>M5G7X7</accession>
<evidence type="ECO:0000313" key="20">
    <source>
        <dbReference type="Proteomes" id="UP000030653"/>
    </source>
</evidence>
<keyword evidence="8 13" id="KW-0520">NAD</keyword>
<feature type="binding site" evidence="15">
    <location>
        <begin position="311"/>
        <end position="314"/>
    </location>
    <ligand>
        <name>NAD(+)</name>
        <dbReference type="ChEBI" id="CHEBI:57540"/>
    </ligand>
</feature>
<evidence type="ECO:0000256" key="4">
    <source>
        <dbReference type="ARBA" id="ARBA00012847"/>
    </source>
</evidence>
<comment type="pathway">
    <text evidence="1 13">Amino-acid biosynthesis; L-lysine biosynthesis via AAA pathway; L-lysine from L-alpha-aminoadipate (fungal route): step 3/3.</text>
</comment>
<dbReference type="SMART" id="SM01002">
    <property type="entry name" value="AlaDh_PNT_C"/>
    <property type="match status" value="1"/>
</dbReference>
<evidence type="ECO:0000256" key="9">
    <source>
        <dbReference type="ARBA" id="ARBA00023154"/>
    </source>
</evidence>
<keyword evidence="6 13" id="KW-0028">Amino-acid biosynthesis</keyword>
<evidence type="ECO:0000256" key="16">
    <source>
        <dbReference type="PIRSR" id="PIRSR018250-4"/>
    </source>
</evidence>
<dbReference type="InterPro" id="IPR007698">
    <property type="entry name" value="AlaDH/PNT_NAD(H)-bd"/>
</dbReference>
<dbReference type="SUPFAM" id="SSF52283">
    <property type="entry name" value="Formate/glycerate dehydrogenase catalytic domain-like"/>
    <property type="match status" value="1"/>
</dbReference>
<keyword evidence="7 13" id="KW-0560">Oxidoreductase</keyword>
<dbReference type="GO" id="GO:0005737">
    <property type="term" value="C:cytoplasm"/>
    <property type="evidence" value="ECO:0007669"/>
    <property type="project" value="TreeGrafter"/>
</dbReference>